<accession>C7H8N8</accession>
<gene>
    <name evidence="1" type="ORF">FAEPRAA2165_02680</name>
</gene>
<dbReference type="GeneID" id="90661519"/>
<dbReference type="AlphaFoldDB" id="C7H8N8"/>
<reference evidence="1" key="1">
    <citation type="submission" date="2009-08" db="EMBL/GenBank/DDBJ databases">
        <authorList>
            <person name="Weinstock G."/>
            <person name="Sodergren E."/>
            <person name="Clifton S."/>
            <person name="Fulton L."/>
            <person name="Fulton B."/>
            <person name="Courtney L."/>
            <person name="Fronick C."/>
            <person name="Harrison M."/>
            <person name="Strong C."/>
            <person name="Farmer C."/>
            <person name="Delahaunty K."/>
            <person name="Markovic C."/>
            <person name="Hall O."/>
            <person name="Minx P."/>
            <person name="Tomlinson C."/>
            <person name="Mitreva M."/>
            <person name="Nelson J."/>
            <person name="Hou S."/>
            <person name="Wollam A."/>
            <person name="Pepin K.H."/>
            <person name="Johnson M."/>
            <person name="Bhonagiri V."/>
            <person name="Nash W.E."/>
            <person name="Warren W."/>
            <person name="Chinwalla A."/>
            <person name="Mardis E.R."/>
            <person name="Wilson R.K."/>
        </authorList>
    </citation>
    <scope>NUCLEOTIDE SEQUENCE [LARGE SCALE GENOMIC DNA]</scope>
    <source>
        <strain evidence="1">A2-165</strain>
    </source>
</reference>
<dbReference type="RefSeq" id="WP_005934747.1">
    <property type="nucleotide sequence ID" value="NZ_CP022479.1"/>
</dbReference>
<evidence type="ECO:0000313" key="2">
    <source>
        <dbReference type="Proteomes" id="UP000004619"/>
    </source>
</evidence>
<dbReference type="eggNOG" id="ENOG502Z9XV">
    <property type="taxonomic scope" value="Bacteria"/>
</dbReference>
<comment type="caution">
    <text evidence="1">The sequence shown here is derived from an EMBL/GenBank/DDBJ whole genome shotgun (WGS) entry which is preliminary data.</text>
</comment>
<sequence length="278" mass="32233">MNNDDYKEALFYAASIFNERLGAEFSEDNLVLRCFQTENQQEVFEQFCKQYFPDRLEDRYTEDGYFDFHASAFVGTGDGADGILLRTDIARHPAELKHILLHELAHIFCTRNEIDGDNFFERYCMDDTISRKEDGTINAGYAVWRELIAELIAFELDDNCDVVPLRRKKDLLSYYEGELLTGNGKMGVSMILCEAMTSAEGEASMTWDAAKSKFTRFKPFDDPLYRDLLELVFTHVREYFIVIDRDFIYEIGVLYLTIAAQAMIASLKNRFQEESTDR</sequence>
<evidence type="ECO:0000313" key="1">
    <source>
        <dbReference type="EMBL" id="EEU95743.1"/>
    </source>
</evidence>
<name>C7H8N8_FAED2</name>
<dbReference type="STRING" id="411483.FAEPRAA2165_02680"/>
<dbReference type="OrthoDB" id="1854864at2"/>
<dbReference type="HOGENOM" id="CLU_1106739_0_0_9"/>
<protein>
    <submittedName>
        <fullName evidence="1">Uncharacterized protein</fullName>
    </submittedName>
</protein>
<proteinExistence type="predicted"/>
<dbReference type="Proteomes" id="UP000004619">
    <property type="component" value="Unassembled WGS sequence"/>
</dbReference>
<dbReference type="PATRIC" id="fig|411483.3.peg.2118"/>
<keyword evidence="2" id="KW-1185">Reference proteome</keyword>
<dbReference type="EMBL" id="ACOP02000073">
    <property type="protein sequence ID" value="EEU95743.1"/>
    <property type="molecule type" value="Genomic_DNA"/>
</dbReference>
<organism evidence="1 2">
    <name type="scientific">Faecalibacterium duncaniae (strain DSM 17677 / JCM 31915 / A2-165)</name>
    <name type="common">Faecalibacterium prausnitzii</name>
    <dbReference type="NCBI Taxonomy" id="411483"/>
    <lineage>
        <taxon>Bacteria</taxon>
        <taxon>Bacillati</taxon>
        <taxon>Bacillota</taxon>
        <taxon>Clostridia</taxon>
        <taxon>Eubacteriales</taxon>
        <taxon>Oscillospiraceae</taxon>
        <taxon>Faecalibacterium</taxon>
    </lineage>
</organism>